<evidence type="ECO:0000313" key="2">
    <source>
        <dbReference type="Proteomes" id="UP000292886"/>
    </source>
</evidence>
<accession>A0A4P6YQX3</accession>
<sequence>MKRAKGQLNRKAGTPAYLRQLPAKVAFNRDISDGAKIVFNIVHSLIDNDKGYSWVKNETMSKWLGVSESIVGRRVAELIKAGLLRRKLIKRTVDGTTRTIRRELYVDRRVMNFNYAGKTSQPIALFELQGAVAFDIALSDSAKLYWGVIMQLSSSRGFSWVTNGQLAKWFGKSKQTVINVLTELIDNGYMKKVVVTAENISKVGRTNRLEHHLVLTNKAWGGNKYIPSNILAKLNSLDTPVEFKNGELQAELVENSELEQVEMKIEGARNERLSLSKGLTDVFNSAWSKFPSLKRQNHKKEARAALSNYWLRVYDARITSGEFVNVEDMIYKVENVVEAGVINYWKQYLVADNKSMVQHAGTWFINENWETNDVQIDWVNWTNVELIFNELDKLFVQGDVETGLMISLVADINVVRQKIATRPQMPLVDIFHL</sequence>
<proteinExistence type="predicted"/>
<keyword evidence="2" id="KW-1185">Reference proteome</keyword>
<dbReference type="Pfam" id="PF13730">
    <property type="entry name" value="HTH_36"/>
    <property type="match status" value="2"/>
</dbReference>
<dbReference type="Proteomes" id="UP000292886">
    <property type="component" value="Chromosome"/>
</dbReference>
<dbReference type="KEGG" id="wei:EQG49_00365"/>
<evidence type="ECO:0000313" key="1">
    <source>
        <dbReference type="EMBL" id="QBO35008.1"/>
    </source>
</evidence>
<dbReference type="RefSeq" id="WP_133362088.1">
    <property type="nucleotide sequence ID" value="NZ_CP037940.1"/>
</dbReference>
<name>A0A4P6YQX3_9LACO</name>
<dbReference type="AlphaFoldDB" id="A0A4P6YQX3"/>
<dbReference type="EMBL" id="CP037940">
    <property type="protein sequence ID" value="QBO35008.1"/>
    <property type="molecule type" value="Genomic_DNA"/>
</dbReference>
<organism evidence="1 2">
    <name type="scientific">Periweissella cryptocerci</name>
    <dbReference type="NCBI Taxonomy" id="2506420"/>
    <lineage>
        <taxon>Bacteria</taxon>
        <taxon>Bacillati</taxon>
        <taxon>Bacillota</taxon>
        <taxon>Bacilli</taxon>
        <taxon>Lactobacillales</taxon>
        <taxon>Lactobacillaceae</taxon>
        <taxon>Periweissella</taxon>
    </lineage>
</organism>
<protein>
    <submittedName>
        <fullName evidence="1">Helix-turn-helix domain-containing protein</fullName>
    </submittedName>
</protein>
<reference evidence="2" key="1">
    <citation type="submission" date="2019-03" db="EMBL/GenBank/DDBJ databases">
        <title>Weissella sp. 26KH-42 Genome sequencing.</title>
        <authorList>
            <person name="Heo J."/>
            <person name="Kim S.-J."/>
            <person name="Kim J.-S."/>
            <person name="Hong S.-B."/>
            <person name="Kwon S.-W."/>
        </authorList>
    </citation>
    <scope>NUCLEOTIDE SEQUENCE [LARGE SCALE GENOMIC DNA]</scope>
    <source>
        <strain evidence="2">26KH-42</strain>
    </source>
</reference>
<gene>
    <name evidence="1" type="ORF">EQG49_00365</name>
</gene>